<evidence type="ECO:0000313" key="2">
    <source>
        <dbReference type="Proteomes" id="UP000014680"/>
    </source>
</evidence>
<reference evidence="1 2" key="1">
    <citation type="submission" date="2012-10" db="EMBL/GenBank/DDBJ databases">
        <authorList>
            <person name="Zafar N."/>
            <person name="Inman J."/>
            <person name="Hall N."/>
            <person name="Lorenzi H."/>
            <person name="Caler E."/>
        </authorList>
    </citation>
    <scope>NUCLEOTIDE SEQUENCE [LARGE SCALE GENOMIC DNA]</scope>
    <source>
        <strain evidence="1 2">IP1</strain>
    </source>
</reference>
<dbReference type="RefSeq" id="XP_004257880.1">
    <property type="nucleotide sequence ID" value="XM_004257832.1"/>
</dbReference>
<keyword evidence="2" id="KW-1185">Reference proteome</keyword>
<accession>A0A0A1U849</accession>
<proteinExistence type="predicted"/>
<name>A0A0A1U849_ENTIV</name>
<evidence type="ECO:0000313" key="1">
    <source>
        <dbReference type="EMBL" id="ELP91109.1"/>
    </source>
</evidence>
<dbReference type="KEGG" id="eiv:EIN_268850"/>
<dbReference type="EMBL" id="KB206479">
    <property type="protein sequence ID" value="ELP91109.1"/>
    <property type="molecule type" value="Genomic_DNA"/>
</dbReference>
<protein>
    <submittedName>
        <fullName evidence="1">Uncharacterized protein</fullName>
    </submittedName>
</protein>
<dbReference type="AlphaFoldDB" id="A0A0A1U849"/>
<organism evidence="1 2">
    <name type="scientific">Entamoeba invadens IP1</name>
    <dbReference type="NCBI Taxonomy" id="370355"/>
    <lineage>
        <taxon>Eukaryota</taxon>
        <taxon>Amoebozoa</taxon>
        <taxon>Evosea</taxon>
        <taxon>Archamoebae</taxon>
        <taxon>Mastigamoebida</taxon>
        <taxon>Entamoebidae</taxon>
        <taxon>Entamoeba</taxon>
    </lineage>
</organism>
<sequence length="213" mass="25358">MDILTKKEKKVTIKVSSNANLLQLTKALFMSIPEFNEMFSGNYEKLFSTKTGAQFWEVFISMMWRFYRNKSISYNTKRKVFQQVRFDQVILSPIDFDSVEQFMMSFGSGKLFDKRFFLGPDDPDVFDVFMHWLEYYDNNQLMTVEQFADPFTFPQRYNLRKKLLLLLSKADQHTLQTFLSHIGRTPNEADWDIQFDVNKLSLEEVKELLKLLE</sequence>
<dbReference type="Proteomes" id="UP000014680">
    <property type="component" value="Unassembled WGS sequence"/>
</dbReference>
<dbReference type="GeneID" id="14890042"/>
<gene>
    <name evidence="1" type="ORF">EIN_268850</name>
</gene>
<dbReference type="VEuPathDB" id="AmoebaDB:EIN_268850"/>